<sequence>MSLENILGYVAAALTTFAFLPQAWRIYKTKDTNAISFWMYLIFSLGVFLWLVYGVFISAWPVVIANAITLLISLWILWMKINE</sequence>
<name>A0A212T0I6_9BURK</name>
<proteinExistence type="predicted"/>
<dbReference type="NCBIfam" id="NF037968">
    <property type="entry name" value="SemiSWEET_2"/>
    <property type="match status" value="1"/>
</dbReference>
<dbReference type="SMART" id="SM00679">
    <property type="entry name" value="CTNS"/>
    <property type="match status" value="1"/>
</dbReference>
<reference evidence="7" key="1">
    <citation type="submission" date="2017-06" db="EMBL/GenBank/DDBJ databases">
        <authorList>
            <person name="Varghese N."/>
            <person name="Submissions S."/>
        </authorList>
    </citation>
    <scope>NUCLEOTIDE SEQUENCE [LARGE SCALE GENOMIC DNA]</scope>
    <source>
        <strain evidence="7">MWH-VicM1</strain>
    </source>
</reference>
<dbReference type="GO" id="GO:0051119">
    <property type="term" value="F:sugar transmembrane transporter activity"/>
    <property type="evidence" value="ECO:0007669"/>
    <property type="project" value="InterPro"/>
</dbReference>
<evidence type="ECO:0000256" key="2">
    <source>
        <dbReference type="ARBA" id="ARBA00022692"/>
    </source>
</evidence>
<evidence type="ECO:0000313" key="6">
    <source>
        <dbReference type="EMBL" id="SNC59529.1"/>
    </source>
</evidence>
<dbReference type="GO" id="GO:0016020">
    <property type="term" value="C:membrane"/>
    <property type="evidence" value="ECO:0007669"/>
    <property type="project" value="UniProtKB-SubCell"/>
</dbReference>
<keyword evidence="3 5" id="KW-1133">Transmembrane helix</keyword>
<dbReference type="EMBL" id="FYEX01000001">
    <property type="protein sequence ID" value="SNC59529.1"/>
    <property type="molecule type" value="Genomic_DNA"/>
</dbReference>
<dbReference type="OrthoDB" id="122062at2"/>
<feature type="transmembrane region" description="Helical" evidence="5">
    <location>
        <begin position="6"/>
        <end position="27"/>
    </location>
</feature>
<keyword evidence="7" id="KW-1185">Reference proteome</keyword>
<evidence type="ECO:0000256" key="3">
    <source>
        <dbReference type="ARBA" id="ARBA00022989"/>
    </source>
</evidence>
<dbReference type="Proteomes" id="UP000197215">
    <property type="component" value="Unassembled WGS sequence"/>
</dbReference>
<gene>
    <name evidence="6" type="ORF">SAMN06295916_0084</name>
</gene>
<evidence type="ECO:0000256" key="5">
    <source>
        <dbReference type="SAM" id="Phobius"/>
    </source>
</evidence>
<keyword evidence="4 5" id="KW-0472">Membrane</keyword>
<feature type="transmembrane region" description="Helical" evidence="5">
    <location>
        <begin position="59"/>
        <end position="78"/>
    </location>
</feature>
<dbReference type="InterPro" id="IPR006603">
    <property type="entry name" value="PQ-loop_rpt"/>
</dbReference>
<dbReference type="AlphaFoldDB" id="A0A212T0I6"/>
<feature type="transmembrane region" description="Helical" evidence="5">
    <location>
        <begin position="34"/>
        <end position="53"/>
    </location>
</feature>
<dbReference type="InterPro" id="IPR047662">
    <property type="entry name" value="SemiSWEET"/>
</dbReference>
<protein>
    <submittedName>
        <fullName evidence="6">MtN3 and saliva related transmembrane protein</fullName>
    </submittedName>
</protein>
<organism evidence="6 7">
    <name type="scientific">Polynucleobacter victoriensis</name>
    <dbReference type="NCBI Taxonomy" id="2049319"/>
    <lineage>
        <taxon>Bacteria</taxon>
        <taxon>Pseudomonadati</taxon>
        <taxon>Pseudomonadota</taxon>
        <taxon>Betaproteobacteria</taxon>
        <taxon>Burkholderiales</taxon>
        <taxon>Burkholderiaceae</taxon>
        <taxon>Polynucleobacter</taxon>
    </lineage>
</organism>
<dbReference type="Gene3D" id="1.20.1280.290">
    <property type="match status" value="1"/>
</dbReference>
<evidence type="ECO:0000256" key="4">
    <source>
        <dbReference type="ARBA" id="ARBA00023136"/>
    </source>
</evidence>
<accession>A0A212T0I6</accession>
<keyword evidence="2 5" id="KW-0812">Transmembrane</keyword>
<dbReference type="RefSeq" id="WP_088811956.1">
    <property type="nucleotide sequence ID" value="NZ_FYEX01000001.1"/>
</dbReference>
<evidence type="ECO:0000256" key="1">
    <source>
        <dbReference type="ARBA" id="ARBA00004141"/>
    </source>
</evidence>
<comment type="subcellular location">
    <subcellularLocation>
        <location evidence="1">Membrane</location>
        <topology evidence="1">Multi-pass membrane protein</topology>
    </subcellularLocation>
</comment>
<evidence type="ECO:0000313" key="7">
    <source>
        <dbReference type="Proteomes" id="UP000197215"/>
    </source>
</evidence>
<dbReference type="Pfam" id="PF04193">
    <property type="entry name" value="PQ-loop"/>
    <property type="match status" value="1"/>
</dbReference>